<organism evidence="1 2">
    <name type="scientific">Solanum tuberosum</name>
    <name type="common">Potato</name>
    <dbReference type="NCBI Taxonomy" id="4113"/>
    <lineage>
        <taxon>Eukaryota</taxon>
        <taxon>Viridiplantae</taxon>
        <taxon>Streptophyta</taxon>
        <taxon>Embryophyta</taxon>
        <taxon>Tracheophyta</taxon>
        <taxon>Spermatophyta</taxon>
        <taxon>Magnoliopsida</taxon>
        <taxon>eudicotyledons</taxon>
        <taxon>Gunneridae</taxon>
        <taxon>Pentapetalae</taxon>
        <taxon>asterids</taxon>
        <taxon>lamiids</taxon>
        <taxon>Solanales</taxon>
        <taxon>Solanaceae</taxon>
        <taxon>Solanoideae</taxon>
        <taxon>Solaneae</taxon>
        <taxon>Solanum</taxon>
    </lineage>
</organism>
<dbReference type="InParanoid" id="M1AIL8"/>
<dbReference type="PaxDb" id="4113-PGSC0003DMT400023567"/>
<keyword evidence="2" id="KW-1185">Reference proteome</keyword>
<proteinExistence type="predicted"/>
<accession>M1AIL8</accession>
<evidence type="ECO:0000313" key="2">
    <source>
        <dbReference type="Proteomes" id="UP000011115"/>
    </source>
</evidence>
<dbReference type="Proteomes" id="UP000011115">
    <property type="component" value="Unassembled WGS sequence"/>
</dbReference>
<evidence type="ECO:0000313" key="1">
    <source>
        <dbReference type="EnsemblPlants" id="PGSC0003DMT400023567"/>
    </source>
</evidence>
<dbReference type="EnsemblPlants" id="PGSC0003DMT400023567">
    <property type="protein sequence ID" value="PGSC0003DMT400023567"/>
    <property type="gene ID" value="PGSC0003DMG402009127"/>
</dbReference>
<name>M1AIL8_SOLTU</name>
<dbReference type="Gramene" id="PGSC0003DMT400023567">
    <property type="protein sequence ID" value="PGSC0003DMT400023567"/>
    <property type="gene ID" value="PGSC0003DMG402009127"/>
</dbReference>
<dbReference type="HOGENOM" id="CLU_2890241_0_0_1"/>
<reference evidence="2" key="1">
    <citation type="journal article" date="2011" name="Nature">
        <title>Genome sequence and analysis of the tuber crop potato.</title>
        <authorList>
            <consortium name="The Potato Genome Sequencing Consortium"/>
        </authorList>
    </citation>
    <scope>NUCLEOTIDE SEQUENCE [LARGE SCALE GENOMIC DNA]</scope>
    <source>
        <strain evidence="2">cv. DM1-3 516 R44</strain>
    </source>
</reference>
<dbReference type="AlphaFoldDB" id="M1AIL8"/>
<sequence length="63" mass="7934">MMFLKDYTLYRHRASKYMRSEKKSLNNPCQKFRLERQDFDELQSPFDHAIWISKLKFMFVYYI</sequence>
<protein>
    <submittedName>
        <fullName evidence="1">Uncharacterized protein</fullName>
    </submittedName>
</protein>
<reference evidence="1" key="2">
    <citation type="submission" date="2015-06" db="UniProtKB">
        <authorList>
            <consortium name="EnsemblPlants"/>
        </authorList>
    </citation>
    <scope>IDENTIFICATION</scope>
    <source>
        <strain evidence="1">DM1-3 516 R44</strain>
    </source>
</reference>